<protein>
    <submittedName>
        <fullName evidence="3">YbhB/YbcL family Raf kinase inhibitor-like protein</fullName>
    </submittedName>
</protein>
<keyword evidence="4" id="KW-1185">Reference proteome</keyword>
<comment type="caution">
    <text evidence="3">The sequence shown here is derived from an EMBL/GenBank/DDBJ whole genome shotgun (WGS) entry which is preliminary data.</text>
</comment>
<comment type="similarity">
    <text evidence="1">Belongs to the UPF0098 family.</text>
</comment>
<dbReference type="NCBIfam" id="TIGR00481">
    <property type="entry name" value="YbhB/YbcL family Raf kinase inhibitor-like protein"/>
    <property type="match status" value="1"/>
</dbReference>
<dbReference type="Gene3D" id="3.90.280.10">
    <property type="entry name" value="PEBP-like"/>
    <property type="match status" value="1"/>
</dbReference>
<dbReference type="Pfam" id="PF01161">
    <property type="entry name" value="PBP"/>
    <property type="match status" value="1"/>
</dbReference>
<evidence type="ECO:0000313" key="3">
    <source>
        <dbReference type="EMBL" id="RNB51849.1"/>
    </source>
</evidence>
<dbReference type="SUPFAM" id="SSF49777">
    <property type="entry name" value="PEBP-like"/>
    <property type="match status" value="1"/>
</dbReference>
<evidence type="ECO:0000256" key="1">
    <source>
        <dbReference type="ARBA" id="ARBA00007120"/>
    </source>
</evidence>
<dbReference type="PANTHER" id="PTHR30289">
    <property type="entry name" value="UNCHARACTERIZED PROTEIN YBCL-RELATED"/>
    <property type="match status" value="1"/>
</dbReference>
<name>A0A3M8ALF2_9MICO</name>
<dbReference type="AlphaFoldDB" id="A0A3M8ALF2"/>
<dbReference type="InterPro" id="IPR008914">
    <property type="entry name" value="PEBP"/>
</dbReference>
<dbReference type="PANTHER" id="PTHR30289:SF1">
    <property type="entry name" value="PEBP (PHOSPHATIDYLETHANOLAMINE-BINDING PROTEIN) FAMILY PROTEIN"/>
    <property type="match status" value="1"/>
</dbReference>
<dbReference type="Proteomes" id="UP000275048">
    <property type="component" value="Unassembled WGS sequence"/>
</dbReference>
<evidence type="ECO:0000313" key="4">
    <source>
        <dbReference type="Proteomes" id="UP000275048"/>
    </source>
</evidence>
<gene>
    <name evidence="3" type="ORF">EDM22_02570</name>
</gene>
<dbReference type="InterPro" id="IPR036610">
    <property type="entry name" value="PEBP-like_sf"/>
</dbReference>
<accession>A0A3M8ALF2</accession>
<dbReference type="CDD" id="cd00865">
    <property type="entry name" value="PEBP_bact_arch"/>
    <property type="match status" value="1"/>
</dbReference>
<feature type="region of interest" description="Disordered" evidence="2">
    <location>
        <begin position="30"/>
        <end position="50"/>
    </location>
</feature>
<dbReference type="OrthoDB" id="9797506at2"/>
<dbReference type="InterPro" id="IPR005247">
    <property type="entry name" value="YbhB_YbcL/LppC-like"/>
</dbReference>
<dbReference type="RefSeq" id="WP_122935483.1">
    <property type="nucleotide sequence ID" value="NZ_JBHSNT010000044.1"/>
</dbReference>
<dbReference type="EMBL" id="RHHB01000002">
    <property type="protein sequence ID" value="RNB51849.1"/>
    <property type="molecule type" value="Genomic_DNA"/>
</dbReference>
<proteinExistence type="inferred from homology"/>
<sequence>MLDVDPYAALQRLRPVGSFTVTSADFADGGPLARPQWSTGAGGVDRSPQLSWSGFPDRTRSFVVTCLDPDAPTGSGWWHWAVVNLPLSVTSLEAGVGGPGGPALPAGTIVLRNDDGERGYAGGGPPRGTGVHRYVFVVHALDVPSLDLDPDATPAVLGIRCFFHALARGILVGTVSRD</sequence>
<evidence type="ECO:0000256" key="2">
    <source>
        <dbReference type="SAM" id="MobiDB-lite"/>
    </source>
</evidence>
<organism evidence="3 4">
    <name type="scientific">Agromyces tardus</name>
    <dbReference type="NCBI Taxonomy" id="2583849"/>
    <lineage>
        <taxon>Bacteria</taxon>
        <taxon>Bacillati</taxon>
        <taxon>Actinomycetota</taxon>
        <taxon>Actinomycetes</taxon>
        <taxon>Micrococcales</taxon>
        <taxon>Microbacteriaceae</taxon>
        <taxon>Agromyces</taxon>
    </lineage>
</organism>
<reference evidence="3 4" key="1">
    <citation type="submission" date="2018-10" db="EMBL/GenBank/DDBJ databases">
        <title>Isolation, diversity and antibacterial activity of antinobacteria from the wheat rhizosphere soil.</title>
        <authorList>
            <person name="Sun T."/>
        </authorList>
    </citation>
    <scope>NUCLEOTIDE SEQUENCE [LARGE SCALE GENOMIC DNA]</scope>
    <source>
        <strain evidence="3 4">SJ-23</strain>
    </source>
</reference>